<evidence type="ECO:0000259" key="2">
    <source>
        <dbReference type="Pfam" id="PF09648"/>
    </source>
</evidence>
<accession>A0ABW3LDC2</accession>
<gene>
    <name evidence="3" type="ORF">ACFQ1X_09875</name>
</gene>
<dbReference type="Gene3D" id="2.40.128.690">
    <property type="entry name" value="YycH protein, domain 3-like"/>
    <property type="match status" value="1"/>
</dbReference>
<comment type="caution">
    <text evidence="3">The sequence shown here is derived from an EMBL/GenBank/DDBJ whole genome shotgun (WGS) entry which is preliminary data.</text>
</comment>
<evidence type="ECO:0000256" key="1">
    <source>
        <dbReference type="SAM" id="Phobius"/>
    </source>
</evidence>
<dbReference type="EMBL" id="JBHTKI010000012">
    <property type="protein sequence ID" value="MFD1031736.1"/>
    <property type="molecule type" value="Genomic_DNA"/>
</dbReference>
<reference evidence="4" key="1">
    <citation type="journal article" date="2019" name="Int. J. Syst. Evol. Microbiol.">
        <title>The Global Catalogue of Microorganisms (GCM) 10K type strain sequencing project: providing services to taxonomists for standard genome sequencing and annotation.</title>
        <authorList>
            <consortium name="The Broad Institute Genomics Platform"/>
            <consortium name="The Broad Institute Genome Sequencing Center for Infectious Disease"/>
            <person name="Wu L."/>
            <person name="Ma J."/>
        </authorList>
    </citation>
    <scope>NUCLEOTIDE SEQUENCE [LARGE SCALE GENOMIC DNA]</scope>
    <source>
        <strain evidence="4">CCUG 56756</strain>
    </source>
</reference>
<evidence type="ECO:0000313" key="3">
    <source>
        <dbReference type="EMBL" id="MFD1031736.1"/>
    </source>
</evidence>
<dbReference type="Proteomes" id="UP001597109">
    <property type="component" value="Unassembled WGS sequence"/>
</dbReference>
<organism evidence="3 4">
    <name type="scientific">Metaplanococcus flavidus</name>
    <dbReference type="NCBI Taxonomy" id="569883"/>
    <lineage>
        <taxon>Bacteria</taxon>
        <taxon>Bacillati</taxon>
        <taxon>Bacillota</taxon>
        <taxon>Bacilli</taxon>
        <taxon>Bacillales</taxon>
        <taxon>Caryophanaceae</taxon>
        <taxon>Metaplanococcus</taxon>
    </lineage>
</organism>
<dbReference type="Pfam" id="PF09648">
    <property type="entry name" value="YycI"/>
    <property type="match status" value="1"/>
</dbReference>
<dbReference type="InterPro" id="IPR018604">
    <property type="entry name" value="YycI-like"/>
</dbReference>
<keyword evidence="4" id="KW-1185">Reference proteome</keyword>
<protein>
    <submittedName>
        <fullName evidence="3">Two-component system regulatory protein YycI</fullName>
    </submittedName>
</protein>
<proteinExistence type="predicted"/>
<feature type="domain" description="Regulatory protein YycH-like" evidence="2">
    <location>
        <begin position="42"/>
        <end position="254"/>
    </location>
</feature>
<name>A0ABW3LDC2_9BACL</name>
<evidence type="ECO:0000313" key="4">
    <source>
        <dbReference type="Proteomes" id="UP001597109"/>
    </source>
</evidence>
<keyword evidence="1" id="KW-0812">Transmembrane</keyword>
<dbReference type="RefSeq" id="WP_144839747.1">
    <property type="nucleotide sequence ID" value="NZ_JBHTKI010000012.1"/>
</dbReference>
<sequence>MDWSRTKTIFIIVFSILNIFLYTLYVDRYTEAENFSDLAEPQVDERLDGDNITYPEDLQSDPEEEPYISGTRQAFTNEQVLVEDAKATIVEDYLLDVSFDEPINLGEDPDTESLEDFLAANVYEGGKYTLWDVVEEENKAIFFQVINEKTLYHSDSGSVTLYWNEEGQAVRYEQTLFTNLVENEQAKDLISPKRAIETLYQNGMLQQNSAITSANLGYSVYVAVSDDTRMFLPTWRFIVELEDGSTADYYVNAIKDGVIEFKQAEEEGSE</sequence>
<keyword evidence="1" id="KW-0472">Membrane</keyword>
<keyword evidence="1" id="KW-1133">Transmembrane helix</keyword>
<feature type="transmembrane region" description="Helical" evidence="1">
    <location>
        <begin position="7"/>
        <end position="25"/>
    </location>
</feature>